<protein>
    <submittedName>
        <fullName evidence="1">Uncharacterized protein</fullName>
    </submittedName>
</protein>
<evidence type="ECO:0000313" key="2">
    <source>
        <dbReference type="Proteomes" id="UP000616499"/>
    </source>
</evidence>
<dbReference type="Proteomes" id="UP000616499">
    <property type="component" value="Unassembled WGS sequence"/>
</dbReference>
<accession>A0ABQ2GZH6</accession>
<comment type="caution">
    <text evidence="1">The sequence shown here is derived from an EMBL/GenBank/DDBJ whole genome shotgun (WGS) entry which is preliminary data.</text>
</comment>
<proteinExistence type="predicted"/>
<evidence type="ECO:0000313" key="1">
    <source>
        <dbReference type="EMBL" id="GGM21585.1"/>
    </source>
</evidence>
<dbReference type="EMBL" id="BMNW01000008">
    <property type="protein sequence ID" value="GGM21585.1"/>
    <property type="molecule type" value="Genomic_DNA"/>
</dbReference>
<reference evidence="2" key="1">
    <citation type="journal article" date="2019" name="Int. J. Syst. Evol. Microbiol.">
        <title>The Global Catalogue of Microorganisms (GCM) 10K type strain sequencing project: providing services to taxonomists for standard genome sequencing and annotation.</title>
        <authorList>
            <consortium name="The Broad Institute Genomics Platform"/>
            <consortium name="The Broad Institute Genome Sequencing Center for Infectious Disease"/>
            <person name="Wu L."/>
            <person name="Ma J."/>
        </authorList>
    </citation>
    <scope>NUCLEOTIDE SEQUENCE [LARGE SCALE GENOMIC DNA]</scope>
    <source>
        <strain evidence="2">JCM 13501</strain>
    </source>
</reference>
<name>A0ABQ2GZH6_9PSED</name>
<sequence>MSLSYAEGAGSEATVSYSRAVSKIASTGAGVIAFIRFERVVYKPNCTPGMAIVL</sequence>
<gene>
    <name evidence="1" type="ORF">GCM10009425_35670</name>
</gene>
<keyword evidence="2" id="KW-1185">Reference proteome</keyword>
<organism evidence="1 2">
    <name type="scientific">Pseudomonas asuensis</name>
    <dbReference type="NCBI Taxonomy" id="1825787"/>
    <lineage>
        <taxon>Bacteria</taxon>
        <taxon>Pseudomonadati</taxon>
        <taxon>Pseudomonadota</taxon>
        <taxon>Gammaproteobacteria</taxon>
        <taxon>Pseudomonadales</taxon>
        <taxon>Pseudomonadaceae</taxon>
        <taxon>Pseudomonas</taxon>
    </lineage>
</organism>